<organism evidence="8 9">
    <name type="scientific">Williamsia herbipolensis</name>
    <dbReference type="NCBI Taxonomy" id="1603258"/>
    <lineage>
        <taxon>Bacteria</taxon>
        <taxon>Bacillati</taxon>
        <taxon>Actinomycetota</taxon>
        <taxon>Actinomycetes</taxon>
        <taxon>Mycobacteriales</taxon>
        <taxon>Nocardiaceae</taxon>
        <taxon>Williamsia</taxon>
    </lineage>
</organism>
<evidence type="ECO:0000313" key="9">
    <source>
        <dbReference type="Proteomes" id="UP001432128"/>
    </source>
</evidence>
<dbReference type="InterPro" id="IPR001789">
    <property type="entry name" value="Sig_transdc_resp-reg_receiver"/>
</dbReference>
<keyword evidence="4" id="KW-0804">Transcription</keyword>
<dbReference type="CDD" id="cd06170">
    <property type="entry name" value="LuxR_C_like"/>
    <property type="match status" value="1"/>
</dbReference>
<dbReference type="InterPro" id="IPR000792">
    <property type="entry name" value="Tscrpt_reg_LuxR_C"/>
</dbReference>
<keyword evidence="3" id="KW-0238">DNA-binding</keyword>
<dbReference type="EMBL" id="CP108021">
    <property type="protein sequence ID" value="WUM18317.1"/>
    <property type="molecule type" value="Genomic_DNA"/>
</dbReference>
<dbReference type="GO" id="GO:0003677">
    <property type="term" value="F:DNA binding"/>
    <property type="evidence" value="ECO:0007669"/>
    <property type="project" value="UniProtKB-KW"/>
</dbReference>
<evidence type="ECO:0000313" key="8">
    <source>
        <dbReference type="EMBL" id="WUM18317.1"/>
    </source>
</evidence>
<gene>
    <name evidence="8" type="ORF">OG579_11150</name>
</gene>
<dbReference type="InterPro" id="IPR039420">
    <property type="entry name" value="WalR-like"/>
</dbReference>
<dbReference type="AlphaFoldDB" id="A0AAU4JWX9"/>
<dbReference type="InterPro" id="IPR011006">
    <property type="entry name" value="CheY-like_superfamily"/>
</dbReference>
<dbReference type="CDD" id="cd17535">
    <property type="entry name" value="REC_NarL-like"/>
    <property type="match status" value="1"/>
</dbReference>
<dbReference type="SUPFAM" id="SSF52172">
    <property type="entry name" value="CheY-like"/>
    <property type="match status" value="1"/>
</dbReference>
<dbReference type="SMART" id="SM00448">
    <property type="entry name" value="REC"/>
    <property type="match status" value="1"/>
</dbReference>
<dbReference type="SMART" id="SM00421">
    <property type="entry name" value="HTH_LUXR"/>
    <property type="match status" value="1"/>
</dbReference>
<proteinExistence type="predicted"/>
<evidence type="ECO:0000259" key="7">
    <source>
        <dbReference type="PROSITE" id="PS50110"/>
    </source>
</evidence>
<feature type="domain" description="Response regulatory" evidence="7">
    <location>
        <begin position="6"/>
        <end position="122"/>
    </location>
</feature>
<dbReference type="PANTHER" id="PTHR43214">
    <property type="entry name" value="TWO-COMPONENT RESPONSE REGULATOR"/>
    <property type="match status" value="1"/>
</dbReference>
<dbReference type="Pfam" id="PF00072">
    <property type="entry name" value="Response_reg"/>
    <property type="match status" value="1"/>
</dbReference>
<dbReference type="InterPro" id="IPR058245">
    <property type="entry name" value="NreC/VraR/RcsB-like_REC"/>
</dbReference>
<dbReference type="GO" id="GO:0000160">
    <property type="term" value="P:phosphorelay signal transduction system"/>
    <property type="evidence" value="ECO:0007669"/>
    <property type="project" value="InterPro"/>
</dbReference>
<name>A0AAU4JWX9_9NOCA</name>
<keyword evidence="2" id="KW-0805">Transcription regulation</keyword>
<dbReference type="Proteomes" id="UP001432128">
    <property type="component" value="Chromosome"/>
</dbReference>
<dbReference type="PROSITE" id="PS00622">
    <property type="entry name" value="HTH_LUXR_1"/>
    <property type="match status" value="1"/>
</dbReference>
<dbReference type="KEGG" id="whr:OG579_11150"/>
<feature type="modified residue" description="4-aspartylphosphate" evidence="5">
    <location>
        <position position="57"/>
    </location>
</feature>
<evidence type="ECO:0000256" key="4">
    <source>
        <dbReference type="ARBA" id="ARBA00023163"/>
    </source>
</evidence>
<keyword evidence="9" id="KW-1185">Reference proteome</keyword>
<dbReference type="PROSITE" id="PS50043">
    <property type="entry name" value="HTH_LUXR_2"/>
    <property type="match status" value="1"/>
</dbReference>
<evidence type="ECO:0000256" key="1">
    <source>
        <dbReference type="ARBA" id="ARBA00022553"/>
    </source>
</evidence>
<reference evidence="8 9" key="1">
    <citation type="submission" date="2022-10" db="EMBL/GenBank/DDBJ databases">
        <title>The complete genomes of actinobacterial strains from the NBC collection.</title>
        <authorList>
            <person name="Joergensen T.S."/>
            <person name="Alvarez Arevalo M."/>
            <person name="Sterndorff E.B."/>
            <person name="Faurdal D."/>
            <person name="Vuksanovic O."/>
            <person name="Mourched A.-S."/>
            <person name="Charusanti P."/>
            <person name="Shaw S."/>
            <person name="Blin K."/>
            <person name="Weber T."/>
        </authorList>
    </citation>
    <scope>NUCLEOTIDE SEQUENCE [LARGE SCALE GENOMIC DNA]</scope>
    <source>
        <strain evidence="8 9">NBC_00319</strain>
    </source>
</reference>
<feature type="domain" description="HTH luxR-type" evidence="6">
    <location>
        <begin position="152"/>
        <end position="217"/>
    </location>
</feature>
<dbReference type="Pfam" id="PF00196">
    <property type="entry name" value="GerE"/>
    <property type="match status" value="1"/>
</dbReference>
<dbReference type="PRINTS" id="PR00038">
    <property type="entry name" value="HTHLUXR"/>
</dbReference>
<dbReference type="Gene3D" id="3.40.50.2300">
    <property type="match status" value="1"/>
</dbReference>
<dbReference type="PROSITE" id="PS50110">
    <property type="entry name" value="RESPONSE_REGULATORY"/>
    <property type="match status" value="1"/>
</dbReference>
<accession>A0AAU4JWX9</accession>
<keyword evidence="1 5" id="KW-0597">Phosphoprotein</keyword>
<evidence type="ECO:0000256" key="2">
    <source>
        <dbReference type="ARBA" id="ARBA00023015"/>
    </source>
</evidence>
<dbReference type="InterPro" id="IPR016032">
    <property type="entry name" value="Sig_transdc_resp-reg_C-effctor"/>
</dbReference>
<evidence type="ECO:0000256" key="5">
    <source>
        <dbReference type="PROSITE-ProRule" id="PRU00169"/>
    </source>
</evidence>
<dbReference type="PANTHER" id="PTHR43214:SF24">
    <property type="entry name" value="TRANSCRIPTIONAL REGULATORY PROTEIN NARL-RELATED"/>
    <property type="match status" value="1"/>
</dbReference>
<protein>
    <submittedName>
        <fullName evidence="8">Response regulator transcription factor</fullName>
    </submittedName>
</protein>
<dbReference type="GO" id="GO:0006355">
    <property type="term" value="P:regulation of DNA-templated transcription"/>
    <property type="evidence" value="ECO:0007669"/>
    <property type="project" value="InterPro"/>
</dbReference>
<sequence length="221" mass="23292">MPEAIRLLLVDDEWLVRAGLRTMLSGDPDIEIVGEAADGDGIAELVAKTGATVVLMDIRMPGVNGLTAAERLCALPSPPHVVMLTTFDADDLVVAALRAGASGFLLKDTPPADLVAALHAVVAGDPILSPQVTRRLIEQVTEPDRDARSATATRQIADLTPGEQRVAVAVAQGLSNADIARELFVTVATVKSHISHILDKLALTNRVQIALLVHDAGVQRT</sequence>
<dbReference type="RefSeq" id="WP_328855987.1">
    <property type="nucleotide sequence ID" value="NZ_CP108021.1"/>
</dbReference>
<evidence type="ECO:0000259" key="6">
    <source>
        <dbReference type="PROSITE" id="PS50043"/>
    </source>
</evidence>
<evidence type="ECO:0000256" key="3">
    <source>
        <dbReference type="ARBA" id="ARBA00023125"/>
    </source>
</evidence>
<dbReference type="SUPFAM" id="SSF46894">
    <property type="entry name" value="C-terminal effector domain of the bipartite response regulators"/>
    <property type="match status" value="1"/>
</dbReference>